<feature type="domain" description="Aminotransferase class I/classII large" evidence="7">
    <location>
        <begin position="29"/>
        <end position="375"/>
    </location>
</feature>
<dbReference type="InterPro" id="IPR015424">
    <property type="entry name" value="PyrdxlP-dep_Trfase"/>
</dbReference>
<dbReference type="GO" id="GO:0030170">
    <property type="term" value="F:pyridoxal phosphate binding"/>
    <property type="evidence" value="ECO:0007669"/>
    <property type="project" value="InterPro"/>
</dbReference>
<evidence type="ECO:0000259" key="7">
    <source>
        <dbReference type="Pfam" id="PF00155"/>
    </source>
</evidence>
<dbReference type="PANTHER" id="PTHR46383">
    <property type="entry name" value="ASPARTATE AMINOTRANSFERASE"/>
    <property type="match status" value="1"/>
</dbReference>
<dbReference type="FunFam" id="3.40.640.10:FF:000033">
    <property type="entry name" value="Aspartate aminotransferase"/>
    <property type="match status" value="1"/>
</dbReference>
<dbReference type="Pfam" id="PF00155">
    <property type="entry name" value="Aminotran_1_2"/>
    <property type="match status" value="1"/>
</dbReference>
<sequence length="383" mass="43019">MLNKINPIVKDISVPGIRVFANKVSEYSNGINLTIGQPDFPTPTRVKDAGIKAIENNLTGYSHNAGLLPLREAVSNFFHEKYGFLYDPYEEIIITNGASEAIDSVLRTIITPGDEVILPIPSYSGYESIIQLSGGKIVTLDTTKTNFIPDPDDLEKIISSKTKAIILNFPSNPVGVSLRKEQIEPLVRLLSKHKIFILSDEIYSENVFDFDHISFASYPEIRPQLLLLHGLSKSHAMTGWRLGYVLGDQKVIEQVLKVHLNNSICASLPSQYAAIDALNNCRNAPENMNRAYIERRDYVYNRLTEMGLHALKPNGTFYIFPSIQHTKLSSLEFATRLLEEQYTAVVPGSAFRAEDYIRISFANSMENIKEGLDRIEAFIYSLK</sequence>
<evidence type="ECO:0000256" key="3">
    <source>
        <dbReference type="ARBA" id="ARBA00022576"/>
    </source>
</evidence>
<protein>
    <recommendedName>
        <fullName evidence="6">Aminotransferase</fullName>
        <ecNumber evidence="6">2.6.1.-</ecNumber>
    </recommendedName>
</protein>
<dbReference type="PANTHER" id="PTHR46383:SF4">
    <property type="entry name" value="AMINOTRANSFERASE"/>
    <property type="match status" value="1"/>
</dbReference>
<dbReference type="EMBL" id="UGYZ01000002">
    <property type="protein sequence ID" value="SUJ10613.1"/>
    <property type="molecule type" value="Genomic_DNA"/>
</dbReference>
<dbReference type="GO" id="GO:0008483">
    <property type="term" value="F:transaminase activity"/>
    <property type="evidence" value="ECO:0007669"/>
    <property type="project" value="UniProtKB-KW"/>
</dbReference>
<dbReference type="CDD" id="cd00609">
    <property type="entry name" value="AAT_like"/>
    <property type="match status" value="1"/>
</dbReference>
<dbReference type="RefSeq" id="WP_115361823.1">
    <property type="nucleotide sequence ID" value="NZ_CP038012.1"/>
</dbReference>
<dbReference type="PRINTS" id="PR00753">
    <property type="entry name" value="ACCSYNTHASE"/>
</dbReference>
<gene>
    <name evidence="8" type="primary">patA_2</name>
    <name evidence="8" type="ORF">NCTC4822_02013</name>
</gene>
<comment type="similarity">
    <text evidence="2 6">Belongs to the class-I pyridoxal-phosphate-dependent aminotransferase family.</text>
</comment>
<evidence type="ECO:0000256" key="1">
    <source>
        <dbReference type="ARBA" id="ARBA00001933"/>
    </source>
</evidence>
<dbReference type="InterPro" id="IPR004839">
    <property type="entry name" value="Aminotransferase_I/II_large"/>
</dbReference>
<dbReference type="Proteomes" id="UP000254519">
    <property type="component" value="Unassembled WGS sequence"/>
</dbReference>
<dbReference type="InterPro" id="IPR004838">
    <property type="entry name" value="NHTrfase_class1_PyrdxlP-BS"/>
</dbReference>
<organism evidence="8 9">
    <name type="scientific">Sporosarcina pasteurii</name>
    <name type="common">Bacillus pasteurii</name>
    <dbReference type="NCBI Taxonomy" id="1474"/>
    <lineage>
        <taxon>Bacteria</taxon>
        <taxon>Bacillati</taxon>
        <taxon>Bacillota</taxon>
        <taxon>Bacilli</taxon>
        <taxon>Bacillales</taxon>
        <taxon>Caryophanaceae</taxon>
        <taxon>Sporosarcina</taxon>
    </lineage>
</organism>
<keyword evidence="4 6" id="KW-0808">Transferase</keyword>
<proteinExistence type="inferred from homology"/>
<dbReference type="OrthoDB" id="9802328at2"/>
<evidence type="ECO:0000313" key="9">
    <source>
        <dbReference type="Proteomes" id="UP000254519"/>
    </source>
</evidence>
<dbReference type="Gene3D" id="3.40.640.10">
    <property type="entry name" value="Type I PLP-dependent aspartate aminotransferase-like (Major domain)"/>
    <property type="match status" value="1"/>
</dbReference>
<dbReference type="GO" id="GO:0006520">
    <property type="term" value="P:amino acid metabolic process"/>
    <property type="evidence" value="ECO:0007669"/>
    <property type="project" value="InterPro"/>
</dbReference>
<reference evidence="8 9" key="1">
    <citation type="submission" date="2018-06" db="EMBL/GenBank/DDBJ databases">
        <authorList>
            <consortium name="Pathogen Informatics"/>
            <person name="Doyle S."/>
        </authorList>
    </citation>
    <scope>NUCLEOTIDE SEQUENCE [LARGE SCALE GENOMIC DNA]</scope>
    <source>
        <strain evidence="9">ATCC 11859 / DSM 33 / NCIB 8841 / NCTC 4822</strain>
    </source>
</reference>
<comment type="cofactor">
    <cofactor evidence="1 6">
        <name>pyridoxal 5'-phosphate</name>
        <dbReference type="ChEBI" id="CHEBI:597326"/>
    </cofactor>
</comment>
<name>A0A380C2X6_SPOPA</name>
<evidence type="ECO:0000313" key="8">
    <source>
        <dbReference type="EMBL" id="SUJ10613.1"/>
    </source>
</evidence>
<keyword evidence="3 6" id="KW-0032">Aminotransferase</keyword>
<evidence type="ECO:0000256" key="6">
    <source>
        <dbReference type="RuleBase" id="RU000481"/>
    </source>
</evidence>
<keyword evidence="5" id="KW-0663">Pyridoxal phosphate</keyword>
<dbReference type="InterPro" id="IPR050596">
    <property type="entry name" value="AspAT/PAT-like"/>
</dbReference>
<dbReference type="InterPro" id="IPR015422">
    <property type="entry name" value="PyrdxlP-dep_Trfase_small"/>
</dbReference>
<dbReference type="Gene3D" id="3.90.1150.10">
    <property type="entry name" value="Aspartate Aminotransferase, domain 1"/>
    <property type="match status" value="1"/>
</dbReference>
<keyword evidence="9" id="KW-1185">Reference proteome</keyword>
<dbReference type="PROSITE" id="PS00105">
    <property type="entry name" value="AA_TRANSFER_CLASS_1"/>
    <property type="match status" value="1"/>
</dbReference>
<dbReference type="AlphaFoldDB" id="A0A380C2X6"/>
<accession>A0A380C2X6</accession>
<dbReference type="InterPro" id="IPR015421">
    <property type="entry name" value="PyrdxlP-dep_Trfase_major"/>
</dbReference>
<evidence type="ECO:0000256" key="2">
    <source>
        <dbReference type="ARBA" id="ARBA00007441"/>
    </source>
</evidence>
<dbReference type="SUPFAM" id="SSF53383">
    <property type="entry name" value="PLP-dependent transferases"/>
    <property type="match status" value="1"/>
</dbReference>
<dbReference type="EC" id="2.6.1.-" evidence="6"/>
<evidence type="ECO:0000256" key="4">
    <source>
        <dbReference type="ARBA" id="ARBA00022679"/>
    </source>
</evidence>
<evidence type="ECO:0000256" key="5">
    <source>
        <dbReference type="ARBA" id="ARBA00022898"/>
    </source>
</evidence>